<accession>A0A9P5WZD1</accession>
<name>A0A9P5WZD1_9AGAR</name>
<keyword evidence="2" id="KW-1185">Reference proteome</keyword>
<proteinExistence type="predicted"/>
<comment type="caution">
    <text evidence="1">The sequence shown here is derived from an EMBL/GenBank/DDBJ whole genome shotgun (WGS) entry which is preliminary data.</text>
</comment>
<evidence type="ECO:0000313" key="2">
    <source>
        <dbReference type="Proteomes" id="UP000807342"/>
    </source>
</evidence>
<organism evidence="1 2">
    <name type="scientific">Macrolepiota fuliginosa MF-IS2</name>
    <dbReference type="NCBI Taxonomy" id="1400762"/>
    <lineage>
        <taxon>Eukaryota</taxon>
        <taxon>Fungi</taxon>
        <taxon>Dikarya</taxon>
        <taxon>Basidiomycota</taxon>
        <taxon>Agaricomycotina</taxon>
        <taxon>Agaricomycetes</taxon>
        <taxon>Agaricomycetidae</taxon>
        <taxon>Agaricales</taxon>
        <taxon>Agaricineae</taxon>
        <taxon>Agaricaceae</taxon>
        <taxon>Macrolepiota</taxon>
    </lineage>
</organism>
<gene>
    <name evidence="1" type="ORF">P691DRAFT_687047</name>
</gene>
<sequence length="66" mass="7430">LNTISRIHSKHRSTLSKLVGGHSHKLFLSDIHYSIHLITSCKADNASQMTKLLQNIIRQPISTNSH</sequence>
<dbReference type="Proteomes" id="UP000807342">
    <property type="component" value="Unassembled WGS sequence"/>
</dbReference>
<dbReference type="EMBL" id="MU152373">
    <property type="protein sequence ID" value="KAF9440636.1"/>
    <property type="molecule type" value="Genomic_DNA"/>
</dbReference>
<protein>
    <submittedName>
        <fullName evidence="1">Uncharacterized protein</fullName>
    </submittedName>
</protein>
<feature type="non-terminal residue" evidence="1">
    <location>
        <position position="1"/>
    </location>
</feature>
<evidence type="ECO:0000313" key="1">
    <source>
        <dbReference type="EMBL" id="KAF9440636.1"/>
    </source>
</evidence>
<reference evidence="1" key="1">
    <citation type="submission" date="2020-11" db="EMBL/GenBank/DDBJ databases">
        <authorList>
            <consortium name="DOE Joint Genome Institute"/>
            <person name="Ahrendt S."/>
            <person name="Riley R."/>
            <person name="Andreopoulos W."/>
            <person name="Labutti K."/>
            <person name="Pangilinan J."/>
            <person name="Ruiz-Duenas F.J."/>
            <person name="Barrasa J.M."/>
            <person name="Sanchez-Garcia M."/>
            <person name="Camarero S."/>
            <person name="Miyauchi S."/>
            <person name="Serrano A."/>
            <person name="Linde D."/>
            <person name="Babiker R."/>
            <person name="Drula E."/>
            <person name="Ayuso-Fernandez I."/>
            <person name="Pacheco R."/>
            <person name="Padilla G."/>
            <person name="Ferreira P."/>
            <person name="Barriuso J."/>
            <person name="Kellner H."/>
            <person name="Castanera R."/>
            <person name="Alfaro M."/>
            <person name="Ramirez L."/>
            <person name="Pisabarro A.G."/>
            <person name="Kuo A."/>
            <person name="Tritt A."/>
            <person name="Lipzen A."/>
            <person name="He G."/>
            <person name="Yan M."/>
            <person name="Ng V."/>
            <person name="Cullen D."/>
            <person name="Martin F."/>
            <person name="Rosso M.-N."/>
            <person name="Henrissat B."/>
            <person name="Hibbett D."/>
            <person name="Martinez A.T."/>
            <person name="Grigoriev I.V."/>
        </authorList>
    </citation>
    <scope>NUCLEOTIDE SEQUENCE</scope>
    <source>
        <strain evidence="1">MF-IS2</strain>
    </source>
</reference>
<dbReference type="AlphaFoldDB" id="A0A9P5WZD1"/>